<reference evidence="2" key="1">
    <citation type="journal article" date="2022" name="Mol. Ecol. Resour.">
        <title>The genomes of chicory, endive, great burdock and yacon provide insights into Asteraceae palaeo-polyploidization history and plant inulin production.</title>
        <authorList>
            <person name="Fan W."/>
            <person name="Wang S."/>
            <person name="Wang H."/>
            <person name="Wang A."/>
            <person name="Jiang F."/>
            <person name="Liu H."/>
            <person name="Zhao H."/>
            <person name="Xu D."/>
            <person name="Zhang Y."/>
        </authorList>
    </citation>
    <scope>NUCLEOTIDE SEQUENCE [LARGE SCALE GENOMIC DNA]</scope>
    <source>
        <strain evidence="2">cv. Yunnan</strain>
    </source>
</reference>
<reference evidence="1 2" key="2">
    <citation type="journal article" date="2022" name="Mol. Ecol. Resour.">
        <title>The genomes of chicory, endive, great burdock and yacon provide insights into Asteraceae paleo-polyploidization history and plant inulin production.</title>
        <authorList>
            <person name="Fan W."/>
            <person name="Wang S."/>
            <person name="Wang H."/>
            <person name="Wang A."/>
            <person name="Jiang F."/>
            <person name="Liu H."/>
            <person name="Zhao H."/>
            <person name="Xu D."/>
            <person name="Zhang Y."/>
        </authorList>
    </citation>
    <scope>NUCLEOTIDE SEQUENCE [LARGE SCALE GENOMIC DNA]</scope>
    <source>
        <strain evidence="2">cv. Yunnan</strain>
        <tissue evidence="1">Leaves</tissue>
    </source>
</reference>
<dbReference type="EMBL" id="CM042046">
    <property type="protein sequence ID" value="KAI3677042.1"/>
    <property type="molecule type" value="Genomic_DNA"/>
</dbReference>
<evidence type="ECO:0000313" key="1">
    <source>
        <dbReference type="EMBL" id="KAI3677042.1"/>
    </source>
</evidence>
<gene>
    <name evidence="1" type="ORF">L1987_86660</name>
</gene>
<proteinExistence type="predicted"/>
<accession>A0ACB8XZC8</accession>
<organism evidence="1 2">
    <name type="scientific">Smallanthus sonchifolius</name>
    <dbReference type="NCBI Taxonomy" id="185202"/>
    <lineage>
        <taxon>Eukaryota</taxon>
        <taxon>Viridiplantae</taxon>
        <taxon>Streptophyta</taxon>
        <taxon>Embryophyta</taxon>
        <taxon>Tracheophyta</taxon>
        <taxon>Spermatophyta</taxon>
        <taxon>Magnoliopsida</taxon>
        <taxon>eudicotyledons</taxon>
        <taxon>Gunneridae</taxon>
        <taxon>Pentapetalae</taxon>
        <taxon>asterids</taxon>
        <taxon>campanulids</taxon>
        <taxon>Asterales</taxon>
        <taxon>Asteraceae</taxon>
        <taxon>Asteroideae</taxon>
        <taxon>Heliantheae alliance</taxon>
        <taxon>Millerieae</taxon>
        <taxon>Smallanthus</taxon>
    </lineage>
</organism>
<evidence type="ECO:0000313" key="2">
    <source>
        <dbReference type="Proteomes" id="UP001056120"/>
    </source>
</evidence>
<keyword evidence="2" id="KW-1185">Reference proteome</keyword>
<name>A0ACB8XZC8_9ASTR</name>
<dbReference type="Proteomes" id="UP001056120">
    <property type="component" value="Linkage Group LG29"/>
</dbReference>
<protein>
    <submittedName>
        <fullName evidence="1">Uncharacterized protein</fullName>
    </submittedName>
</protein>
<sequence length="956" mass="107766">MIPIKETNSSFILPDQTCQRLTLAQIELATHKFDEALVIGSGGFGKVYKSLTKFGSVNEVAIKRLHSTSTQGADEFEAEVKILSKLRHGNLVPLIGYCNEGKEMVLAYEFMPNGTLEDHLHRGVTELSWLQRLRICIGAARGLDYLHAGTSTQHGVIHRDVKTSNILLDSNFAAKISDFGLAKVGTINQTRTHVSTLVKGTFGYMDPCYFHSGQLTRKSDVYAFGVVLFELLSGKQAVDPTLDEDQWSLAVWAKDHFKEGRLNEIINHRLMGQISKKCLKEFTSLAAHCLHSQPKQRPTMAEVVVKLESIMSRERGNIGSGVDDGRFFNKVRYFFTSKADLKPAHAEGNKADLMPTHAEGSQSEISAEYLQKSYNPSIRTFTYAELVSATNNFNDEESSTCSHETIYKGWVDELTYAPTKPGVGLAMYVRTRHIGTSKLDLKPEEYNHPNLIKLLGYCLNKQELSCVYELTPDMSLDKLLFEERGRTSLSWVARLKIADYNARLQDFEVDKSFVAHGSYSFEMDAHYAAPEWFRYQADVKLEGFGVQSEIFSFGVVLLELLTGMKVFDRKRREGKQNLVKWATPLLAHVANLRMILDPQLLDNNHPPKGAYNGQLTRKSDVYAFGVVLFEVLSGKKAVDPTLDEDQWSLAVWVKHHFKQGRLNEIIDHRLRGQISKYCLKEFANMAVLCLHDQPKQRPTMAEVVVKLESIMSRERGNIGSGVDDGRFFNKVRYFFTSKADLKPAHAEGNKADLMPTHAEGSQSEISAEYLQKSYNPSIRTFTYDELVNATNNCNDKKFTYSLEAIYKGWVDELTYAPTKPGVGLAMYVRTRHIGTSKLDFKPEEYNHPNLIKLLGYCLNKQELSCVYELTPDTSLDELLFGGTTSLSWVARLKIAVGAAEGLSFLHKKGHQAYNQFKTACILVDTDYNARLRDFELEDSFDVRGNANRNEGKGKFG</sequence>
<comment type="caution">
    <text evidence="1">The sequence shown here is derived from an EMBL/GenBank/DDBJ whole genome shotgun (WGS) entry which is preliminary data.</text>
</comment>